<reference evidence="2 3" key="1">
    <citation type="submission" date="2020-08" db="EMBL/GenBank/DDBJ databases">
        <title>Genomic Encyclopedia of Type Strains, Phase IV (KMG-IV): sequencing the most valuable type-strain genomes for metagenomic binning, comparative biology and taxonomic classification.</title>
        <authorList>
            <person name="Goeker M."/>
        </authorList>
    </citation>
    <scope>NUCLEOTIDE SEQUENCE [LARGE SCALE GENOMIC DNA]</scope>
    <source>
        <strain evidence="2 3">DSM 26575</strain>
    </source>
</reference>
<accession>A0A7W6CQN8</accession>
<evidence type="ECO:0000256" key="1">
    <source>
        <dbReference type="SAM" id="SignalP"/>
    </source>
</evidence>
<feature type="signal peptide" evidence="1">
    <location>
        <begin position="1"/>
        <end position="21"/>
    </location>
</feature>
<gene>
    <name evidence="2" type="ORF">GGQ67_003103</name>
</gene>
<keyword evidence="3" id="KW-1185">Reference proteome</keyword>
<organism evidence="2 3">
    <name type="scientific">Rhizobium metallidurans</name>
    <dbReference type="NCBI Taxonomy" id="1265931"/>
    <lineage>
        <taxon>Bacteria</taxon>
        <taxon>Pseudomonadati</taxon>
        <taxon>Pseudomonadota</taxon>
        <taxon>Alphaproteobacteria</taxon>
        <taxon>Hyphomicrobiales</taxon>
        <taxon>Rhizobiaceae</taxon>
        <taxon>Rhizobium/Agrobacterium group</taxon>
        <taxon>Rhizobium</taxon>
    </lineage>
</organism>
<name>A0A7W6CQN8_9HYPH</name>
<dbReference type="AlphaFoldDB" id="A0A7W6CQN8"/>
<evidence type="ECO:0000313" key="2">
    <source>
        <dbReference type="EMBL" id="MBB3965430.1"/>
    </source>
</evidence>
<dbReference type="RefSeq" id="WP_183900982.1">
    <property type="nucleotide sequence ID" value="NZ_JACIDW010000009.1"/>
</dbReference>
<feature type="chain" id="PRO_5030561842" description="DUF1579 domain-containing protein" evidence="1">
    <location>
        <begin position="22"/>
        <end position="167"/>
    </location>
</feature>
<dbReference type="Proteomes" id="UP000582090">
    <property type="component" value="Unassembled WGS sequence"/>
</dbReference>
<evidence type="ECO:0000313" key="3">
    <source>
        <dbReference type="Proteomes" id="UP000582090"/>
    </source>
</evidence>
<keyword evidence="1" id="KW-0732">Signal</keyword>
<dbReference type="EMBL" id="JACIDW010000009">
    <property type="protein sequence ID" value="MBB3965430.1"/>
    <property type="molecule type" value="Genomic_DNA"/>
</dbReference>
<evidence type="ECO:0008006" key="4">
    <source>
        <dbReference type="Google" id="ProtNLM"/>
    </source>
</evidence>
<sequence length="167" mass="17399">MGSFRLALCVLVVCTAGGASASEAPFLKSLAGSWTGAGMMKRTTASSPIDLSCSFQSKANGEALSMNGKCTGLLVVSRDVSAQLTATGGNYAGRYIGPSGRVSALKGARRGDAIELAVTWSRVVNGDRAATMTIRRSGANELRIRTVDKDPASGRQVVTSEINLRRN</sequence>
<proteinExistence type="predicted"/>
<comment type="caution">
    <text evidence="2">The sequence shown here is derived from an EMBL/GenBank/DDBJ whole genome shotgun (WGS) entry which is preliminary data.</text>
</comment>
<protein>
    <recommendedName>
        <fullName evidence="4">DUF1579 domain-containing protein</fullName>
    </recommendedName>
</protein>